<protein>
    <submittedName>
        <fullName evidence="1">Uncharacterized protein</fullName>
    </submittedName>
</protein>
<sequence>MNIEEASTAGNAEVIEAILKELKLDTSQASFTDVVKLIAGDQLSIARLRSVAATRAGNEGGSSSLQWAVFVPGLFHYKIAATWHYGRSPGSHKSRHFQSSLVIRAQYCSLT</sequence>
<comment type="caution">
    <text evidence="1">The sequence shown here is derived from an EMBL/GenBank/DDBJ whole genome shotgun (WGS) entry which is preliminary data.</text>
</comment>
<reference evidence="1" key="1">
    <citation type="journal article" date="2021" name="New Phytol.">
        <title>Evolutionary innovations through gain and loss of genes in the ectomycorrhizal Boletales.</title>
        <authorList>
            <person name="Wu G."/>
            <person name="Miyauchi S."/>
            <person name="Morin E."/>
            <person name="Kuo A."/>
            <person name="Drula E."/>
            <person name="Varga T."/>
            <person name="Kohler A."/>
            <person name="Feng B."/>
            <person name="Cao Y."/>
            <person name="Lipzen A."/>
            <person name="Daum C."/>
            <person name="Hundley H."/>
            <person name="Pangilinan J."/>
            <person name="Johnson J."/>
            <person name="Barry K."/>
            <person name="LaButti K."/>
            <person name="Ng V."/>
            <person name="Ahrendt S."/>
            <person name="Min B."/>
            <person name="Choi I.G."/>
            <person name="Park H."/>
            <person name="Plett J.M."/>
            <person name="Magnuson J."/>
            <person name="Spatafora J.W."/>
            <person name="Nagy L.G."/>
            <person name="Henrissat B."/>
            <person name="Grigoriev I.V."/>
            <person name="Yang Z.L."/>
            <person name="Xu J."/>
            <person name="Martin F.M."/>
        </authorList>
    </citation>
    <scope>NUCLEOTIDE SEQUENCE</scope>
    <source>
        <strain evidence="1">ATCC 28755</strain>
    </source>
</reference>
<gene>
    <name evidence="1" type="ORF">BJ138DRAFT_1162278</name>
</gene>
<dbReference type="Proteomes" id="UP000790377">
    <property type="component" value="Unassembled WGS sequence"/>
</dbReference>
<proteinExistence type="predicted"/>
<organism evidence="1 2">
    <name type="scientific">Hygrophoropsis aurantiaca</name>
    <dbReference type="NCBI Taxonomy" id="72124"/>
    <lineage>
        <taxon>Eukaryota</taxon>
        <taxon>Fungi</taxon>
        <taxon>Dikarya</taxon>
        <taxon>Basidiomycota</taxon>
        <taxon>Agaricomycotina</taxon>
        <taxon>Agaricomycetes</taxon>
        <taxon>Agaricomycetidae</taxon>
        <taxon>Boletales</taxon>
        <taxon>Coniophorineae</taxon>
        <taxon>Hygrophoropsidaceae</taxon>
        <taxon>Hygrophoropsis</taxon>
    </lineage>
</organism>
<name>A0ACB8A0F3_9AGAM</name>
<accession>A0ACB8A0F3</accession>
<dbReference type="EMBL" id="MU267998">
    <property type="protein sequence ID" value="KAH7906596.1"/>
    <property type="molecule type" value="Genomic_DNA"/>
</dbReference>
<evidence type="ECO:0000313" key="2">
    <source>
        <dbReference type="Proteomes" id="UP000790377"/>
    </source>
</evidence>
<evidence type="ECO:0000313" key="1">
    <source>
        <dbReference type="EMBL" id="KAH7906596.1"/>
    </source>
</evidence>
<keyword evidence="2" id="KW-1185">Reference proteome</keyword>